<dbReference type="GO" id="GO:0006633">
    <property type="term" value="P:fatty acid biosynthetic process"/>
    <property type="evidence" value="ECO:0007669"/>
    <property type="project" value="TreeGrafter"/>
</dbReference>
<dbReference type="PANTHER" id="PTHR43775:SF22">
    <property type="entry name" value="SYNTHASE, PUTATIVE (JCVI)-RELATED"/>
    <property type="match status" value="1"/>
</dbReference>
<dbReference type="SUPFAM" id="SSF53901">
    <property type="entry name" value="Thiolase-like"/>
    <property type="match status" value="1"/>
</dbReference>
<dbReference type="GO" id="GO:0044550">
    <property type="term" value="P:secondary metabolite biosynthetic process"/>
    <property type="evidence" value="ECO:0007669"/>
    <property type="project" value="TreeGrafter"/>
</dbReference>
<reference evidence="6 7" key="1">
    <citation type="submission" date="2018-02" db="EMBL/GenBank/DDBJ databases">
        <title>The genomes of Aspergillus section Nigri reveals drivers in fungal speciation.</title>
        <authorList>
            <consortium name="DOE Joint Genome Institute"/>
            <person name="Vesth T.C."/>
            <person name="Nybo J."/>
            <person name="Theobald S."/>
            <person name="Brandl J."/>
            <person name="Frisvad J.C."/>
            <person name="Nielsen K.F."/>
            <person name="Lyhne E.K."/>
            <person name="Kogle M.E."/>
            <person name="Kuo A."/>
            <person name="Riley R."/>
            <person name="Clum A."/>
            <person name="Nolan M."/>
            <person name="Lipzen A."/>
            <person name="Salamov A."/>
            <person name="Henrissat B."/>
            <person name="Wiebenga A."/>
            <person name="De vries R.P."/>
            <person name="Grigoriev I.V."/>
            <person name="Mortensen U.H."/>
            <person name="Andersen M.R."/>
            <person name="Baker S.E."/>
        </authorList>
    </citation>
    <scope>NUCLEOTIDE SEQUENCE [LARGE SCALE GENOMIC DNA]</scope>
    <source>
        <strain evidence="6 7">CBS 115571</strain>
    </source>
</reference>
<dbReference type="PROSITE" id="PS52004">
    <property type="entry name" value="KS3_2"/>
    <property type="match status" value="1"/>
</dbReference>
<dbReference type="EMBL" id="KZ825162">
    <property type="protein sequence ID" value="PYI16964.1"/>
    <property type="molecule type" value="Genomic_DNA"/>
</dbReference>
<dbReference type="InterPro" id="IPR050091">
    <property type="entry name" value="PKS_NRPS_Biosynth_Enz"/>
</dbReference>
<dbReference type="SMART" id="SM00825">
    <property type="entry name" value="PKS_KS"/>
    <property type="match status" value="1"/>
</dbReference>
<evidence type="ECO:0000313" key="7">
    <source>
        <dbReference type="Proteomes" id="UP000249829"/>
    </source>
</evidence>
<evidence type="ECO:0000256" key="2">
    <source>
        <dbReference type="ARBA" id="ARBA00022553"/>
    </source>
</evidence>
<dbReference type="InterPro" id="IPR036291">
    <property type="entry name" value="NAD(P)-bd_dom_sf"/>
</dbReference>
<dbReference type="InterPro" id="IPR057326">
    <property type="entry name" value="KR_dom"/>
</dbReference>
<sequence>MHKDIVDKLSHDDQSPATASTGQSQDVAVIGLACRLPGDNNSPEELWHFLANKYDACSEIPPARWEAYQRWDAASTRILANVTKRGYFVDGIANFDAAFFEISAKEAEQLDPQQRMSLEVAWEALEHAGIPPYSLVGSDTAVFMGVNTAGVLEDQLILSATSDSFGRVLAPKMGGSLVLHRLFPPGTLDLLILFSSCGHLFGFLGQGSYASGNSFLNSLATHRQSL</sequence>
<dbReference type="InterPro" id="IPR014030">
    <property type="entry name" value="Ketoacyl_synth_N"/>
</dbReference>
<evidence type="ECO:0000256" key="1">
    <source>
        <dbReference type="ARBA" id="ARBA00022450"/>
    </source>
</evidence>
<keyword evidence="7" id="KW-1185">Reference proteome</keyword>
<dbReference type="STRING" id="1450538.A0A2V5H5T0"/>
<accession>A0A2V5H5T0</accession>
<proteinExistence type="predicted"/>
<organism evidence="6 7">
    <name type="scientific">Aspergillus violaceofuscus (strain CBS 115571)</name>
    <dbReference type="NCBI Taxonomy" id="1450538"/>
    <lineage>
        <taxon>Eukaryota</taxon>
        <taxon>Fungi</taxon>
        <taxon>Dikarya</taxon>
        <taxon>Ascomycota</taxon>
        <taxon>Pezizomycotina</taxon>
        <taxon>Eurotiomycetes</taxon>
        <taxon>Eurotiomycetidae</taxon>
        <taxon>Eurotiales</taxon>
        <taxon>Aspergillaceae</taxon>
        <taxon>Aspergillus</taxon>
    </lineage>
</organism>
<keyword evidence="1" id="KW-0596">Phosphopantetheine</keyword>
<feature type="domain" description="Ketosynthase family 3 (KS3)" evidence="5">
    <location>
        <begin position="24"/>
        <end position="226"/>
    </location>
</feature>
<keyword evidence="3" id="KW-0511">Multifunctional enzyme</keyword>
<dbReference type="SUPFAM" id="SSF51735">
    <property type="entry name" value="NAD(P)-binding Rossmann-fold domains"/>
    <property type="match status" value="1"/>
</dbReference>
<gene>
    <name evidence="6" type="ORF">BO99DRAFT_434961</name>
</gene>
<dbReference type="PANTHER" id="PTHR43775">
    <property type="entry name" value="FATTY ACID SYNTHASE"/>
    <property type="match status" value="1"/>
</dbReference>
<feature type="compositionally biased region" description="Basic and acidic residues" evidence="4">
    <location>
        <begin position="1"/>
        <end position="14"/>
    </location>
</feature>
<name>A0A2V5H5T0_ASPV1</name>
<dbReference type="CDD" id="cd00833">
    <property type="entry name" value="PKS"/>
    <property type="match status" value="1"/>
</dbReference>
<dbReference type="AlphaFoldDB" id="A0A2V5H5T0"/>
<protein>
    <submittedName>
        <fullName evidence="6">Ketoacyl-synt-domain-containing protein</fullName>
    </submittedName>
</protein>
<dbReference type="InterPro" id="IPR020841">
    <property type="entry name" value="PKS_Beta-ketoAc_synthase_dom"/>
</dbReference>
<dbReference type="Pfam" id="PF00109">
    <property type="entry name" value="ketoacyl-synt"/>
    <property type="match status" value="1"/>
</dbReference>
<dbReference type="SMART" id="SM00822">
    <property type="entry name" value="PKS_KR"/>
    <property type="match status" value="1"/>
</dbReference>
<dbReference type="Gene3D" id="3.40.47.10">
    <property type="match status" value="1"/>
</dbReference>
<feature type="region of interest" description="Disordered" evidence="4">
    <location>
        <begin position="1"/>
        <end position="23"/>
    </location>
</feature>
<dbReference type="Proteomes" id="UP000249829">
    <property type="component" value="Unassembled WGS sequence"/>
</dbReference>
<dbReference type="InterPro" id="IPR016039">
    <property type="entry name" value="Thiolase-like"/>
</dbReference>
<evidence type="ECO:0000259" key="5">
    <source>
        <dbReference type="PROSITE" id="PS52004"/>
    </source>
</evidence>
<dbReference type="GO" id="GO:0004312">
    <property type="term" value="F:fatty acid synthase activity"/>
    <property type="evidence" value="ECO:0007669"/>
    <property type="project" value="TreeGrafter"/>
</dbReference>
<evidence type="ECO:0000313" key="6">
    <source>
        <dbReference type="EMBL" id="PYI16964.1"/>
    </source>
</evidence>
<evidence type="ECO:0000256" key="4">
    <source>
        <dbReference type="SAM" id="MobiDB-lite"/>
    </source>
</evidence>
<evidence type="ECO:0000256" key="3">
    <source>
        <dbReference type="ARBA" id="ARBA00023268"/>
    </source>
</evidence>
<keyword evidence="2" id="KW-0597">Phosphoprotein</keyword>